<feature type="domain" description="Disease resistance R13L4/SHOC-2-like LRR" evidence="15">
    <location>
        <begin position="301"/>
        <end position="544"/>
    </location>
</feature>
<evidence type="ECO:0008006" key="18">
    <source>
        <dbReference type="Google" id="ProtNLM"/>
    </source>
</evidence>
<feature type="transmembrane region" description="Helical" evidence="12">
    <location>
        <begin position="885"/>
        <end position="908"/>
    </location>
</feature>
<gene>
    <name evidence="16" type="ORF">ACJRO7_028152</name>
</gene>
<evidence type="ECO:0000256" key="10">
    <source>
        <dbReference type="ARBA" id="ARBA00023170"/>
    </source>
</evidence>
<dbReference type="InterPro" id="IPR055414">
    <property type="entry name" value="LRR_R13L4/SHOC2-like"/>
</dbReference>
<dbReference type="EMBL" id="JBJKBG010000007">
    <property type="protein sequence ID" value="KAL3731231.1"/>
    <property type="molecule type" value="Genomic_DNA"/>
</dbReference>
<dbReference type="AlphaFoldDB" id="A0ABD3K3L8"/>
<keyword evidence="11" id="KW-0325">Glycoprotein</keyword>
<keyword evidence="8 12" id="KW-1133">Transmembrane helix</keyword>
<dbReference type="FunFam" id="3.80.10.10:FF:000129">
    <property type="entry name" value="Leucine-rich repeat receptor-like kinase"/>
    <property type="match status" value="1"/>
</dbReference>
<name>A0ABD3K3L8_EUCGL</name>
<dbReference type="PANTHER" id="PTHR48063">
    <property type="entry name" value="LRR RECEPTOR-LIKE KINASE"/>
    <property type="match status" value="1"/>
</dbReference>
<dbReference type="Pfam" id="PF00560">
    <property type="entry name" value="LRR_1"/>
    <property type="match status" value="4"/>
</dbReference>
<dbReference type="Proteomes" id="UP001634007">
    <property type="component" value="Unassembled WGS sequence"/>
</dbReference>
<sequence>MASYFYISFMPLLLCALFVIQASELSHSKVSTNVSCIGIEREALLKFKDNLTDPSRRLWSWTGEDCCKWQGVTCNEKTSYVLKLNLRNPCDGLEKCSLGGKIYIAPNKLKHLKYLDLSFNNFSTQKIPESLASLKKLEYLNLSNGGFYGDIPHQLSNLSNLQYLDLSCGWSVNSLKIENPRWLSTFSNLKYLDLSGTYGLDTKEWLSPINRLSSLEFLILSGCGLEDLPTSQHVNFTSLRFLDLSYNFMNSSIPPWFQNFSKLEHLDLSNNDLQGIFPTIILENSPWLRFSDVSGNKLEGELLKNLSIFCNLQVLSLCYNKFSGRISDINSDALICGQSNLKIIDVSNNNFSGHLPNQFGNFRDLEFLDLSWNSISGTIPTSVGQLLSLRSLQLSSNKLSGNIPESIGQLSNLEVMDIGDNQLDGVVSELHFASLTGLTFLYLWWNELVVNVSASWVPPFQTQVIFMSSCKVGPKFPNWLQTQRTLSALDMSNTSISDEVPYWLSNVLSDIEELNLSGNMLKGNISRIIGKKMPLLTLMSLSGNNLSGGIPNSLCMSDLLSFLDLSKNLLSGKLPRCWRKSQVDLHWILLGDNKLNGQIPNSLCYLEGLGLLSLHESGLSGVIPKCLLKLDLEILDLSDNQFTGGIPQFGQHSKSFRIINLEKNYFTGDIPPKLCHLPSLQHLSLAHNNLSRGIPHCFNNFLQMWANSTFYPYGGFMSGVSIMVNIKGRSLEFTKTLLYLFSIDLSSNALDGQIPEGLTRLTRLQNLNLSKNKLIGKIPSDIGNLRDLESLDLSNNKLSGEIPPSISNLNFLSHLNFSFNNLSGPIPSSNQLSTLEDISVYCGNNGLCGAPLLIACPRDDHNNIDRRDGHNTSQDESNEGDSIVVWFYSGLASGFIVASLGFCGILNFKQSWRISYFRAVDRIIQKFPLPWMITMLWFKRAFQFQLCN</sequence>
<keyword evidence="9 12" id="KW-0472">Membrane</keyword>
<dbReference type="Gene3D" id="3.80.10.10">
    <property type="entry name" value="Ribonuclease Inhibitor"/>
    <property type="match status" value="4"/>
</dbReference>
<evidence type="ECO:0000259" key="15">
    <source>
        <dbReference type="Pfam" id="PF23598"/>
    </source>
</evidence>
<evidence type="ECO:0000313" key="17">
    <source>
        <dbReference type="Proteomes" id="UP001634007"/>
    </source>
</evidence>
<evidence type="ECO:0000259" key="14">
    <source>
        <dbReference type="Pfam" id="PF08263"/>
    </source>
</evidence>
<keyword evidence="3" id="KW-1003">Cell membrane</keyword>
<dbReference type="InterPro" id="IPR046956">
    <property type="entry name" value="RLP23-like"/>
</dbReference>
<evidence type="ECO:0000256" key="12">
    <source>
        <dbReference type="SAM" id="Phobius"/>
    </source>
</evidence>
<dbReference type="InterPro" id="IPR003591">
    <property type="entry name" value="Leu-rich_rpt_typical-subtyp"/>
</dbReference>
<dbReference type="FunFam" id="3.80.10.10:FF:000095">
    <property type="entry name" value="LRR receptor-like serine/threonine-protein kinase GSO1"/>
    <property type="match status" value="2"/>
</dbReference>
<evidence type="ECO:0000256" key="8">
    <source>
        <dbReference type="ARBA" id="ARBA00022989"/>
    </source>
</evidence>
<evidence type="ECO:0000256" key="4">
    <source>
        <dbReference type="ARBA" id="ARBA00022614"/>
    </source>
</evidence>
<dbReference type="PROSITE" id="PS51450">
    <property type="entry name" value="LRR"/>
    <property type="match status" value="2"/>
</dbReference>
<dbReference type="InterPro" id="IPR032675">
    <property type="entry name" value="LRR_dom_sf"/>
</dbReference>
<comment type="subcellular location">
    <subcellularLocation>
        <location evidence="1">Cell membrane</location>
        <topology evidence="1">Single-pass type I membrane protein</topology>
    </subcellularLocation>
</comment>
<dbReference type="SMART" id="SM00365">
    <property type="entry name" value="LRR_SD22"/>
    <property type="match status" value="7"/>
</dbReference>
<keyword evidence="5 12" id="KW-0812">Transmembrane</keyword>
<evidence type="ECO:0000256" key="13">
    <source>
        <dbReference type="SAM" id="SignalP"/>
    </source>
</evidence>
<dbReference type="PRINTS" id="PR00019">
    <property type="entry name" value="LEURICHRPT"/>
</dbReference>
<comment type="similarity">
    <text evidence="2">Belongs to the RLP family.</text>
</comment>
<proteinExistence type="inferred from homology"/>
<accession>A0ABD3K3L8</accession>
<keyword evidence="4" id="KW-0433">Leucine-rich repeat</keyword>
<keyword evidence="6 13" id="KW-0732">Signal</keyword>
<feature type="signal peptide" evidence="13">
    <location>
        <begin position="1"/>
        <end position="22"/>
    </location>
</feature>
<keyword evidence="7" id="KW-0677">Repeat</keyword>
<evidence type="ECO:0000256" key="6">
    <source>
        <dbReference type="ARBA" id="ARBA00022729"/>
    </source>
</evidence>
<dbReference type="Pfam" id="PF13855">
    <property type="entry name" value="LRR_8"/>
    <property type="match status" value="2"/>
</dbReference>
<dbReference type="SUPFAM" id="SSF52047">
    <property type="entry name" value="RNI-like"/>
    <property type="match status" value="1"/>
</dbReference>
<dbReference type="SUPFAM" id="SSF52058">
    <property type="entry name" value="L domain-like"/>
    <property type="match status" value="2"/>
</dbReference>
<dbReference type="InterPro" id="IPR001611">
    <property type="entry name" value="Leu-rich_rpt"/>
</dbReference>
<keyword evidence="10" id="KW-0675">Receptor</keyword>
<evidence type="ECO:0000256" key="7">
    <source>
        <dbReference type="ARBA" id="ARBA00022737"/>
    </source>
</evidence>
<evidence type="ECO:0000256" key="3">
    <source>
        <dbReference type="ARBA" id="ARBA00022475"/>
    </source>
</evidence>
<reference evidence="16 17" key="1">
    <citation type="submission" date="2024-11" db="EMBL/GenBank/DDBJ databases">
        <title>Chromosome-level genome assembly of Eucalyptus globulus Labill. provides insights into its genome evolution.</title>
        <authorList>
            <person name="Li X."/>
        </authorList>
    </citation>
    <scope>NUCLEOTIDE SEQUENCE [LARGE SCALE GENOMIC DNA]</scope>
    <source>
        <strain evidence="16">CL2024</strain>
        <tissue evidence="16">Fresh tender leaves</tissue>
    </source>
</reference>
<protein>
    <recommendedName>
        <fullName evidence="18">Leucine-rich repeat-containing N-terminal plant-type domain-containing protein</fullName>
    </recommendedName>
</protein>
<dbReference type="Pfam" id="PF23598">
    <property type="entry name" value="LRR_14"/>
    <property type="match status" value="1"/>
</dbReference>
<evidence type="ECO:0000256" key="9">
    <source>
        <dbReference type="ARBA" id="ARBA00023136"/>
    </source>
</evidence>
<dbReference type="PANTHER" id="PTHR48063:SF112">
    <property type="entry name" value="RECEPTOR LIKE PROTEIN 30-LIKE"/>
    <property type="match status" value="1"/>
</dbReference>
<dbReference type="FunFam" id="3.80.10.10:FF:000111">
    <property type="entry name" value="LRR receptor-like serine/threonine-protein kinase ERECTA"/>
    <property type="match status" value="1"/>
</dbReference>
<evidence type="ECO:0000256" key="1">
    <source>
        <dbReference type="ARBA" id="ARBA00004251"/>
    </source>
</evidence>
<organism evidence="16 17">
    <name type="scientific">Eucalyptus globulus</name>
    <name type="common">Tasmanian blue gum</name>
    <dbReference type="NCBI Taxonomy" id="34317"/>
    <lineage>
        <taxon>Eukaryota</taxon>
        <taxon>Viridiplantae</taxon>
        <taxon>Streptophyta</taxon>
        <taxon>Embryophyta</taxon>
        <taxon>Tracheophyta</taxon>
        <taxon>Spermatophyta</taxon>
        <taxon>Magnoliopsida</taxon>
        <taxon>eudicotyledons</taxon>
        <taxon>Gunneridae</taxon>
        <taxon>Pentapetalae</taxon>
        <taxon>rosids</taxon>
        <taxon>malvids</taxon>
        <taxon>Myrtales</taxon>
        <taxon>Myrtaceae</taxon>
        <taxon>Myrtoideae</taxon>
        <taxon>Eucalypteae</taxon>
        <taxon>Eucalyptus</taxon>
    </lineage>
</organism>
<dbReference type="InterPro" id="IPR013210">
    <property type="entry name" value="LRR_N_plant-typ"/>
</dbReference>
<feature type="chain" id="PRO_5044832287" description="Leucine-rich repeat-containing N-terminal plant-type domain-containing protein" evidence="13">
    <location>
        <begin position="23"/>
        <end position="948"/>
    </location>
</feature>
<evidence type="ECO:0000256" key="2">
    <source>
        <dbReference type="ARBA" id="ARBA00009592"/>
    </source>
</evidence>
<keyword evidence="17" id="KW-1185">Reference proteome</keyword>
<evidence type="ECO:0000256" key="11">
    <source>
        <dbReference type="ARBA" id="ARBA00023180"/>
    </source>
</evidence>
<feature type="domain" description="Leucine-rich repeat-containing N-terminal plant-type" evidence="14">
    <location>
        <begin position="40"/>
        <end position="75"/>
    </location>
</feature>
<dbReference type="SMART" id="SM00369">
    <property type="entry name" value="LRR_TYP"/>
    <property type="match status" value="8"/>
</dbReference>
<evidence type="ECO:0000256" key="5">
    <source>
        <dbReference type="ARBA" id="ARBA00022692"/>
    </source>
</evidence>
<evidence type="ECO:0000313" key="16">
    <source>
        <dbReference type="EMBL" id="KAL3731231.1"/>
    </source>
</evidence>
<comment type="caution">
    <text evidence="16">The sequence shown here is derived from an EMBL/GenBank/DDBJ whole genome shotgun (WGS) entry which is preliminary data.</text>
</comment>
<dbReference type="GO" id="GO:0005886">
    <property type="term" value="C:plasma membrane"/>
    <property type="evidence" value="ECO:0007669"/>
    <property type="project" value="UniProtKB-SubCell"/>
</dbReference>
<dbReference type="Pfam" id="PF08263">
    <property type="entry name" value="LRRNT_2"/>
    <property type="match status" value="1"/>
</dbReference>